<evidence type="ECO:0000259" key="2">
    <source>
        <dbReference type="Pfam" id="PF03972"/>
    </source>
</evidence>
<feature type="domain" description="MmgE/PrpD N-terminal" evidence="2">
    <location>
        <begin position="13"/>
        <end position="87"/>
    </location>
</feature>
<evidence type="ECO:0000256" key="1">
    <source>
        <dbReference type="ARBA" id="ARBA00006174"/>
    </source>
</evidence>
<dbReference type="EMBL" id="CP021108">
    <property type="protein sequence ID" value="ARP79691.1"/>
    <property type="molecule type" value="Genomic_DNA"/>
</dbReference>
<dbReference type="InterPro" id="IPR045336">
    <property type="entry name" value="MmgE_PrpD_N"/>
</dbReference>
<dbReference type="Gene3D" id="1.10.4100.10">
    <property type="entry name" value="2-methylcitrate dehydratase PrpD"/>
    <property type="match status" value="1"/>
</dbReference>
<feature type="domain" description="MmgE/PrpD C-terminal" evidence="3">
    <location>
        <begin position="295"/>
        <end position="450"/>
    </location>
</feature>
<dbReference type="InterPro" id="IPR005656">
    <property type="entry name" value="MmgE_PrpD"/>
</dbReference>
<dbReference type="STRING" id="1416806.CAL12_01865"/>
<proteinExistence type="inferred from homology"/>
<dbReference type="RefSeq" id="WP_086062925.1">
    <property type="nucleotide sequence ID" value="NZ_CP021108.1"/>
</dbReference>
<evidence type="ECO:0000259" key="3">
    <source>
        <dbReference type="Pfam" id="PF19305"/>
    </source>
</evidence>
<feature type="domain" description="MmgE/PrpD N-terminal" evidence="2">
    <location>
        <begin position="96"/>
        <end position="274"/>
    </location>
</feature>
<dbReference type="OrthoDB" id="8627321at2"/>
<dbReference type="PANTHER" id="PTHR16943">
    <property type="entry name" value="2-METHYLCITRATE DEHYDRATASE-RELATED"/>
    <property type="match status" value="1"/>
</dbReference>
<dbReference type="Proteomes" id="UP000194151">
    <property type="component" value="Chromosome"/>
</dbReference>
<keyword evidence="5" id="KW-1185">Reference proteome</keyword>
<evidence type="ECO:0008006" key="6">
    <source>
        <dbReference type="Google" id="ProtNLM"/>
    </source>
</evidence>
<dbReference type="PANTHER" id="PTHR16943:SF8">
    <property type="entry name" value="2-METHYLCITRATE DEHYDRATASE"/>
    <property type="match status" value="1"/>
</dbReference>
<dbReference type="GO" id="GO:0016829">
    <property type="term" value="F:lyase activity"/>
    <property type="evidence" value="ECO:0007669"/>
    <property type="project" value="InterPro"/>
</dbReference>
<evidence type="ECO:0000313" key="5">
    <source>
        <dbReference type="Proteomes" id="UP000194151"/>
    </source>
</evidence>
<dbReference type="AlphaFoldDB" id="A0A1W6YF70"/>
<comment type="similarity">
    <text evidence="1">Belongs to the PrpD family.</text>
</comment>
<dbReference type="InterPro" id="IPR045337">
    <property type="entry name" value="MmgE_PrpD_C"/>
</dbReference>
<organism evidence="4 5">
    <name type="scientific">Bordetella genomosp. 8</name>
    <dbReference type="NCBI Taxonomy" id="1416806"/>
    <lineage>
        <taxon>Bacteria</taxon>
        <taxon>Pseudomonadati</taxon>
        <taxon>Pseudomonadota</taxon>
        <taxon>Betaproteobacteria</taxon>
        <taxon>Burkholderiales</taxon>
        <taxon>Alcaligenaceae</taxon>
        <taxon>Bordetella</taxon>
    </lineage>
</organism>
<reference evidence="4 5" key="1">
    <citation type="submission" date="2017-05" db="EMBL/GenBank/DDBJ databases">
        <title>Complete and WGS of Bordetella genogroups.</title>
        <authorList>
            <person name="Spilker T."/>
            <person name="LiPuma J."/>
        </authorList>
    </citation>
    <scope>NUCLEOTIDE SEQUENCE [LARGE SCALE GENOMIC DNA]</scope>
    <source>
        <strain evidence="4 5">AU19157</strain>
    </source>
</reference>
<dbReference type="Pfam" id="PF19305">
    <property type="entry name" value="MmgE_PrpD_C"/>
    <property type="match status" value="1"/>
</dbReference>
<dbReference type="InterPro" id="IPR036148">
    <property type="entry name" value="MmgE/PrpD_sf"/>
</dbReference>
<gene>
    <name evidence="4" type="ORF">CAL12_01865</name>
</gene>
<accession>A0A1W6YF70</accession>
<dbReference type="Pfam" id="PF03972">
    <property type="entry name" value="MmgE_PrpD_N"/>
    <property type="match status" value="2"/>
</dbReference>
<name>A0A1W6YF70_9BORD</name>
<dbReference type="InterPro" id="IPR042188">
    <property type="entry name" value="MmgE/PrpD_sf_2"/>
</dbReference>
<dbReference type="Gene3D" id="3.30.1330.120">
    <property type="entry name" value="2-methylcitrate dehydratase PrpD"/>
    <property type="match status" value="1"/>
</dbReference>
<sequence>MAETAFSSATAAQALARFAAGMRFEDVPEAVRERAMACIADTLGCIVHGSRFPWSTATEAYARRYGGQGPCTVFGAPGRGAPGSGAPGSGTANDQGIGAPFAALANGAAAHAFEQDSLRYPGAGVHPGATLVPVLVAMAQETGATGRQALTAFVAGCEVLFRIGAASRHSSEKLGFHAPGLTGPYGAAVVAGVLLGLDGARIARALGIAGSLSGGLLAFTKSREGAMVKRLHMGRACEAGILAARLAADGYSGPETILEGRFGFLDTYCRDADAGRLTADLGSDWETLRICLKRYACHVTPQAAMQTLRGLMATHGFDGGDVAELALRMSEKVASHHDIRAPGDIMTAQYSVPFCVALSLYRDPEDPRVFDRSALEDDAIASLCRRIALATDPDPPTAWSARITLTLRDGRRFDALARDYLGMPQTPMPAADIRRRFLLLTTETLGERAAAEWYDGLMRLPALPAFPIPRP</sequence>
<dbReference type="SUPFAM" id="SSF103378">
    <property type="entry name" value="2-methylcitrate dehydratase PrpD"/>
    <property type="match status" value="1"/>
</dbReference>
<dbReference type="InterPro" id="IPR042183">
    <property type="entry name" value="MmgE/PrpD_sf_1"/>
</dbReference>
<protein>
    <recommendedName>
        <fullName evidence="6">2-methylcitrate dehydratase</fullName>
    </recommendedName>
</protein>
<evidence type="ECO:0000313" key="4">
    <source>
        <dbReference type="EMBL" id="ARP79691.1"/>
    </source>
</evidence>
<dbReference type="KEGG" id="bgv:CAL12_01865"/>